<dbReference type="Gene3D" id="1.20.58.1310">
    <property type="entry name" value="PRONE domain, subdomain 2"/>
    <property type="match status" value="1"/>
</dbReference>
<evidence type="ECO:0000259" key="4">
    <source>
        <dbReference type="PROSITE" id="PS51334"/>
    </source>
</evidence>
<dbReference type="AlphaFoldDB" id="A0A3Q7YCI7"/>
<evidence type="ECO:0000256" key="1">
    <source>
        <dbReference type="ARBA" id="ARBA00022658"/>
    </source>
</evidence>
<proteinExistence type="predicted"/>
<dbReference type="InterPro" id="IPR005512">
    <property type="entry name" value="PRONE_dom"/>
</dbReference>
<dbReference type="PANTHER" id="PTHR33101:SF46">
    <property type="entry name" value="RHO GUANYL-NUCLEOTIDE EXCHANGE FACTOR"/>
    <property type="match status" value="1"/>
</dbReference>
<dbReference type="PROSITE" id="PS51334">
    <property type="entry name" value="PRONE"/>
    <property type="match status" value="1"/>
</dbReference>
<evidence type="ECO:0000313" key="6">
    <source>
        <dbReference type="RefSeq" id="XP_027191472.1"/>
    </source>
</evidence>
<dbReference type="GeneID" id="101512977"/>
<keyword evidence="5" id="KW-1185">Reference proteome</keyword>
<dbReference type="RefSeq" id="XP_027191472.1">
    <property type="nucleotide sequence ID" value="XM_027335671.1"/>
</dbReference>
<dbReference type="FunFam" id="1.20.58.1310:FF:000001">
    <property type="entry name" value="Rop guanine nucleotide exchange factor 9"/>
    <property type="match status" value="1"/>
</dbReference>
<sequence length="456" mass="51554">MKERFAKLLLGEDMSGGGKGVSSALALSNALTNLAAAVFGEQKRLEPMAPERKARWRKEIDWLLSVTEYVVEMVPTQQKSKDGSIMEIMTTRQRTDLHMNIPALRKLDTMLIDCLDNFKDQTEFYYVSKDADDQNKDSSKSKNDDKWWLPTPKVPVDGLSEAARRFLQYQKDCVNQVLKAAMAINAQTLSEMEIPESYIESLPKNGRASLGDLIYRSITDEFFDPDQFLGTIDMSSEHKILDLKNRIEASIVIWKRKMNQKDTKSSWGSAVSMEKRELFEERAETILILLKHRFPGLPQSSLDISKIQFNKDVGQAVLESYSRILESLAFTVLSRIEDVLHADGQTQNPSQGRKSNARNPIPKPDKCPTQREEVEKSGGAETPLSSMTLSDFMGWSNDQGESDKKDPLAVSDELEKDIDNGGKLQKLPIINTDHKKMSYLETMGVLRGRGEKEEMC</sequence>
<feature type="domain" description="PRONE" evidence="4">
    <location>
        <begin position="1"/>
        <end position="353"/>
    </location>
</feature>
<organism evidence="5 6">
    <name type="scientific">Cicer arietinum</name>
    <name type="common">Chickpea</name>
    <name type="synonym">Garbanzo</name>
    <dbReference type="NCBI Taxonomy" id="3827"/>
    <lineage>
        <taxon>Eukaryota</taxon>
        <taxon>Viridiplantae</taxon>
        <taxon>Streptophyta</taxon>
        <taxon>Embryophyta</taxon>
        <taxon>Tracheophyta</taxon>
        <taxon>Spermatophyta</taxon>
        <taxon>Magnoliopsida</taxon>
        <taxon>eudicotyledons</taxon>
        <taxon>Gunneridae</taxon>
        <taxon>Pentapetalae</taxon>
        <taxon>rosids</taxon>
        <taxon>fabids</taxon>
        <taxon>Fabales</taxon>
        <taxon>Fabaceae</taxon>
        <taxon>Papilionoideae</taxon>
        <taxon>50 kb inversion clade</taxon>
        <taxon>NPAAA clade</taxon>
        <taxon>Hologalegina</taxon>
        <taxon>IRL clade</taxon>
        <taxon>Cicereae</taxon>
        <taxon>Cicer</taxon>
    </lineage>
</organism>
<accession>A0A3Q7YCI7</accession>
<dbReference type="Proteomes" id="UP000087171">
    <property type="component" value="Chromosome Ca6"/>
</dbReference>
<feature type="compositionally biased region" description="Polar residues" evidence="3">
    <location>
        <begin position="344"/>
        <end position="358"/>
    </location>
</feature>
<reference evidence="5" key="1">
    <citation type="journal article" date="2013" name="Nat. Biotechnol.">
        <title>Draft genome sequence of chickpea (Cicer arietinum) provides a resource for trait improvement.</title>
        <authorList>
            <person name="Varshney R.K."/>
            <person name="Song C."/>
            <person name="Saxena R.K."/>
            <person name="Azam S."/>
            <person name="Yu S."/>
            <person name="Sharpe A.G."/>
            <person name="Cannon S."/>
            <person name="Baek J."/>
            <person name="Rosen B.D."/>
            <person name="Tar'an B."/>
            <person name="Millan T."/>
            <person name="Zhang X."/>
            <person name="Ramsay L.D."/>
            <person name="Iwata A."/>
            <person name="Wang Y."/>
            <person name="Nelson W."/>
            <person name="Farmer A.D."/>
            <person name="Gaur P.M."/>
            <person name="Soderlund C."/>
            <person name="Penmetsa R.V."/>
            <person name="Xu C."/>
            <person name="Bharti A.K."/>
            <person name="He W."/>
            <person name="Winter P."/>
            <person name="Zhao S."/>
            <person name="Hane J.K."/>
            <person name="Carrasquilla-Garcia N."/>
            <person name="Condie J.A."/>
            <person name="Upadhyaya H.D."/>
            <person name="Luo M.C."/>
            <person name="Thudi M."/>
            <person name="Gowda C.L."/>
            <person name="Singh N.P."/>
            <person name="Lichtenzveig J."/>
            <person name="Gali K.K."/>
            <person name="Rubio J."/>
            <person name="Nadarajan N."/>
            <person name="Dolezel J."/>
            <person name="Bansal K.C."/>
            <person name="Xu X."/>
            <person name="Edwards D."/>
            <person name="Zhang G."/>
            <person name="Kahl G."/>
            <person name="Gil J."/>
            <person name="Singh K.B."/>
            <person name="Datta S.K."/>
            <person name="Jackson S.A."/>
            <person name="Wang J."/>
            <person name="Cook D.R."/>
        </authorList>
    </citation>
    <scope>NUCLEOTIDE SEQUENCE [LARGE SCALE GENOMIC DNA]</scope>
    <source>
        <strain evidence="5">cv. CDC Frontier</strain>
    </source>
</reference>
<feature type="region of interest" description="Disordered" evidence="3">
    <location>
        <begin position="343"/>
        <end position="412"/>
    </location>
</feature>
<dbReference type="FunFam" id="1.20.58.2010:FF:000001">
    <property type="entry name" value="Rop guanine nucleotide exchange factor 14"/>
    <property type="match status" value="1"/>
</dbReference>
<dbReference type="GO" id="GO:0005085">
    <property type="term" value="F:guanyl-nucleotide exchange factor activity"/>
    <property type="evidence" value="ECO:0007669"/>
    <property type="project" value="UniProtKB-UniRule"/>
</dbReference>
<gene>
    <name evidence="6" type="primary">LOC101512977</name>
</gene>
<name>A0A3Q7YCI7_CICAR</name>
<keyword evidence="1 2" id="KW-0344">Guanine-nucleotide releasing factor</keyword>
<evidence type="ECO:0000313" key="5">
    <source>
        <dbReference type="Proteomes" id="UP000087171"/>
    </source>
</evidence>
<dbReference type="Gene3D" id="1.20.58.2010">
    <property type="entry name" value="PRONE domain, subdomain 1"/>
    <property type="match status" value="1"/>
</dbReference>
<dbReference type="FunFam" id="1.20.58.2010:FF:000003">
    <property type="entry name" value="Rop guanine nucleotide exchange factor 14"/>
    <property type="match status" value="1"/>
</dbReference>
<dbReference type="PANTHER" id="PTHR33101">
    <property type="entry name" value="ROP GUANINE NUCLEOTIDE EXCHANGE FACTOR 1"/>
    <property type="match status" value="1"/>
</dbReference>
<dbReference type="Pfam" id="PF03759">
    <property type="entry name" value="PRONE"/>
    <property type="match status" value="1"/>
</dbReference>
<reference evidence="6" key="2">
    <citation type="submission" date="2025-08" db="UniProtKB">
        <authorList>
            <consortium name="RefSeq"/>
        </authorList>
    </citation>
    <scope>IDENTIFICATION</scope>
    <source>
        <tissue evidence="6">Etiolated seedlings</tissue>
    </source>
</reference>
<protein>
    <submittedName>
        <fullName evidence="6">Rop guanine nucleotide exchange factor 12-like isoform X2</fullName>
    </submittedName>
</protein>
<feature type="compositionally biased region" description="Basic and acidic residues" evidence="3">
    <location>
        <begin position="363"/>
        <end position="378"/>
    </location>
</feature>
<evidence type="ECO:0000256" key="3">
    <source>
        <dbReference type="SAM" id="MobiDB-lite"/>
    </source>
</evidence>
<evidence type="ECO:0000256" key="2">
    <source>
        <dbReference type="PROSITE-ProRule" id="PRU00663"/>
    </source>
</evidence>
<dbReference type="InterPro" id="IPR038937">
    <property type="entry name" value="RopGEF"/>
</dbReference>